<evidence type="ECO:0000256" key="11">
    <source>
        <dbReference type="SAM" id="Phobius"/>
    </source>
</evidence>
<keyword evidence="3 12" id="KW-0732">Signal</keyword>
<evidence type="ECO:0000256" key="1">
    <source>
        <dbReference type="ARBA" id="ARBA00022527"/>
    </source>
</evidence>
<feature type="binding site" evidence="10">
    <location>
        <position position="356"/>
    </location>
    <ligand>
        <name>ATP</name>
        <dbReference type="ChEBI" id="CHEBI:30616"/>
    </ligand>
</feature>
<keyword evidence="11" id="KW-0812">Transmembrane</keyword>
<proteinExistence type="predicted"/>
<evidence type="ECO:0000259" key="13">
    <source>
        <dbReference type="PROSITE" id="PS50011"/>
    </source>
</evidence>
<reference evidence="15" key="3">
    <citation type="submission" date="2020-06" db="EMBL/GenBank/DDBJ databases">
        <title>Helianthus annuus Genome sequencing and assembly Release 2.</title>
        <authorList>
            <person name="Gouzy J."/>
            <person name="Langlade N."/>
            <person name="Munos S."/>
        </authorList>
    </citation>
    <scope>NUCLEOTIDE SEQUENCE</scope>
    <source>
        <tissue evidence="15">Leaves</tissue>
    </source>
</reference>
<feature type="chain" id="PRO_5013259221" evidence="12">
    <location>
        <begin position="30"/>
        <end position="627"/>
    </location>
</feature>
<evidence type="ECO:0000313" key="15">
    <source>
        <dbReference type="EMBL" id="KAF5798833.1"/>
    </source>
</evidence>
<dbReference type="PROSITE" id="PS51473">
    <property type="entry name" value="GNK2"/>
    <property type="match status" value="2"/>
</dbReference>
<keyword evidence="17" id="KW-1185">Reference proteome</keyword>
<dbReference type="FunFam" id="1.10.510.10:FF:000336">
    <property type="entry name" value="Cysteine-rich receptor-like protein kinase 2"/>
    <property type="match status" value="1"/>
</dbReference>
<dbReference type="PROSITE" id="PS00107">
    <property type="entry name" value="PROTEIN_KINASE_ATP"/>
    <property type="match status" value="1"/>
</dbReference>
<keyword evidence="6 16" id="KW-0418">Kinase</keyword>
<evidence type="ECO:0000313" key="16">
    <source>
        <dbReference type="EMBL" id="OTG20453.1"/>
    </source>
</evidence>
<dbReference type="GO" id="GO:0004674">
    <property type="term" value="F:protein serine/threonine kinase activity"/>
    <property type="evidence" value="ECO:0000318"/>
    <property type="project" value="GO_Central"/>
</dbReference>
<sequence>MKQVNVRLWISLLVVVVVVFIIMTEQVTSQPTERNSTLIAYRCSLFKVGNPLYFFSNLNTTLSRLRGQLTTSVQAAADTLSNSASVWGLAWCMGYLSVPDCLGCFDYAVNQLKACGYDSGAHAIYSDCGVRYENYNFYTQANTVVYSLCNNKTAHQPREFRKAAEKLLLDLQIAAPRTKKYYAASTRKIVVDNETVYAIAQCNLNVSQSSCLECLQLKSRFLQVCLPSTSGFTMTNRCFMRYGRTPFFRQNQKTDIASLLWDGHSSKTRSIIGVVVGAASFLLLVLTFFLLWYRSRWNKTSRGQQGAQDLNGAIYYNYKHLELATNNFSEENIIGKGGFGEVFKAILDDKKVVAVKNLKLGYGGAKVQFENEILLISQIHHRNLLGLLGWSSEGSKLLLVLEYMPNGSLDKFLWGANKGSLNWQTRYNIIIGIARGLSHLHKEFHVKIVHRDIKSSNILLDDDFQPKIADFGLARFQPDDKSHITTKFAGTLGYTAPEYVLYGHLSDKVDTFSFGIVILEIISGRKCTYRNFDTSSIACLLEYTWKLYETNNLMKLVDETIDMNQYKEEHVVNIIEIALLCTQSPVSKRPTMSEVVLMLQNDPSFVEKELTRPDFIDQDWRIQTVSS</sequence>
<dbReference type="SUPFAM" id="SSF56112">
    <property type="entry name" value="Protein kinase-like (PK-like)"/>
    <property type="match status" value="1"/>
</dbReference>
<dbReference type="InterPro" id="IPR008271">
    <property type="entry name" value="Ser/Thr_kinase_AS"/>
</dbReference>
<organism evidence="16 17">
    <name type="scientific">Helianthus annuus</name>
    <name type="common">Common sunflower</name>
    <dbReference type="NCBI Taxonomy" id="4232"/>
    <lineage>
        <taxon>Eukaryota</taxon>
        <taxon>Viridiplantae</taxon>
        <taxon>Streptophyta</taxon>
        <taxon>Embryophyta</taxon>
        <taxon>Tracheophyta</taxon>
        <taxon>Spermatophyta</taxon>
        <taxon>Magnoliopsida</taxon>
        <taxon>eudicotyledons</taxon>
        <taxon>Gunneridae</taxon>
        <taxon>Pentapetalae</taxon>
        <taxon>asterids</taxon>
        <taxon>campanulids</taxon>
        <taxon>Asterales</taxon>
        <taxon>Asteraceae</taxon>
        <taxon>Asteroideae</taxon>
        <taxon>Heliantheae alliance</taxon>
        <taxon>Heliantheae</taxon>
        <taxon>Helianthus</taxon>
    </lineage>
</organism>
<evidence type="ECO:0000256" key="10">
    <source>
        <dbReference type="PROSITE-ProRule" id="PRU10141"/>
    </source>
</evidence>
<dbReference type="AlphaFoldDB" id="A0A251UBL8"/>
<dbReference type="CDD" id="cd14066">
    <property type="entry name" value="STKc_IRAK"/>
    <property type="match status" value="1"/>
</dbReference>
<name>A0A251UBL8_HELAN</name>
<evidence type="ECO:0000256" key="4">
    <source>
        <dbReference type="ARBA" id="ARBA00022737"/>
    </source>
</evidence>
<dbReference type="Gene3D" id="3.30.430.20">
    <property type="entry name" value="Gnk2 domain, C-X8-C-X2-C motif"/>
    <property type="match status" value="2"/>
</dbReference>
<dbReference type="Gene3D" id="1.10.510.10">
    <property type="entry name" value="Transferase(Phosphotransferase) domain 1"/>
    <property type="match status" value="1"/>
</dbReference>
<keyword evidence="2 15" id="KW-0808">Transferase</keyword>
<evidence type="ECO:0000256" key="3">
    <source>
        <dbReference type="ARBA" id="ARBA00022729"/>
    </source>
</evidence>
<keyword evidence="5 10" id="KW-0547">Nucleotide-binding</keyword>
<keyword evidence="7 10" id="KW-0067">ATP-binding</keyword>
<keyword evidence="11" id="KW-0472">Membrane</keyword>
<dbReference type="GO" id="GO:0005524">
    <property type="term" value="F:ATP binding"/>
    <property type="evidence" value="ECO:0007669"/>
    <property type="project" value="UniProtKB-UniRule"/>
</dbReference>
<evidence type="ECO:0000256" key="7">
    <source>
        <dbReference type="ARBA" id="ARBA00022840"/>
    </source>
</evidence>
<feature type="domain" description="Gnk2-homologous" evidence="14">
    <location>
        <begin position="142"/>
        <end position="247"/>
    </location>
</feature>
<keyword evidence="4" id="KW-0677">Repeat</keyword>
<evidence type="ECO:0000313" key="17">
    <source>
        <dbReference type="Proteomes" id="UP000215914"/>
    </source>
</evidence>
<keyword evidence="8 16" id="KW-0675">Receptor</keyword>
<evidence type="ECO:0000256" key="5">
    <source>
        <dbReference type="ARBA" id="ARBA00022741"/>
    </source>
</evidence>
<evidence type="ECO:0000259" key="14">
    <source>
        <dbReference type="PROSITE" id="PS51473"/>
    </source>
</evidence>
<dbReference type="InterPro" id="IPR052059">
    <property type="entry name" value="CR_Ser/Thr_kinase"/>
</dbReference>
<dbReference type="Gene3D" id="3.30.200.20">
    <property type="entry name" value="Phosphorylase Kinase, domain 1"/>
    <property type="match status" value="1"/>
</dbReference>
<feature type="domain" description="Protein kinase" evidence="13">
    <location>
        <begin position="328"/>
        <end position="605"/>
    </location>
</feature>
<dbReference type="SMART" id="SM00220">
    <property type="entry name" value="S_TKc"/>
    <property type="match status" value="1"/>
</dbReference>
<dbReference type="OrthoDB" id="1689091at2759"/>
<dbReference type="InterPro" id="IPR000719">
    <property type="entry name" value="Prot_kinase_dom"/>
</dbReference>
<keyword evidence="1" id="KW-0723">Serine/threonine-protein kinase</keyword>
<keyword evidence="11" id="KW-1133">Transmembrane helix</keyword>
<dbReference type="EMBL" id="MNCJ02000322">
    <property type="protein sequence ID" value="KAF5798833.1"/>
    <property type="molecule type" value="Genomic_DNA"/>
</dbReference>
<dbReference type="InParanoid" id="A0A251UBL8"/>
<dbReference type="PROSITE" id="PS50011">
    <property type="entry name" value="PROTEIN_KINASE_DOM"/>
    <property type="match status" value="1"/>
</dbReference>
<dbReference type="Proteomes" id="UP000215914">
    <property type="component" value="Chromosome 7"/>
</dbReference>
<dbReference type="InterPro" id="IPR011009">
    <property type="entry name" value="Kinase-like_dom_sf"/>
</dbReference>
<evidence type="ECO:0000256" key="2">
    <source>
        <dbReference type="ARBA" id="ARBA00022679"/>
    </source>
</evidence>
<dbReference type="PROSITE" id="PS00108">
    <property type="entry name" value="PROTEIN_KINASE_ST"/>
    <property type="match status" value="1"/>
</dbReference>
<keyword evidence="9" id="KW-0325">Glycoprotein</keyword>
<protein>
    <submittedName>
        <fullName evidence="16">Putative cysteine-rich receptor-like protein kinase</fullName>
    </submittedName>
</protein>
<evidence type="ECO:0000256" key="9">
    <source>
        <dbReference type="ARBA" id="ARBA00023180"/>
    </source>
</evidence>
<evidence type="ECO:0000256" key="8">
    <source>
        <dbReference type="ARBA" id="ARBA00023170"/>
    </source>
</evidence>
<evidence type="ECO:0000256" key="12">
    <source>
        <dbReference type="SAM" id="SignalP"/>
    </source>
</evidence>
<dbReference type="EMBL" id="CM007896">
    <property type="protein sequence ID" value="OTG20453.1"/>
    <property type="molecule type" value="Genomic_DNA"/>
</dbReference>
<dbReference type="Gramene" id="mRNA:HanXRQr2_Chr07g0297561">
    <property type="protein sequence ID" value="mRNA:HanXRQr2_Chr07g0297561"/>
    <property type="gene ID" value="HanXRQr2_Chr07g0297561"/>
</dbReference>
<dbReference type="CDD" id="cd23509">
    <property type="entry name" value="Gnk2-like"/>
    <property type="match status" value="2"/>
</dbReference>
<evidence type="ECO:0000256" key="6">
    <source>
        <dbReference type="ARBA" id="ARBA00022777"/>
    </source>
</evidence>
<feature type="domain" description="Gnk2-homologous" evidence="14">
    <location>
        <begin position="36"/>
        <end position="137"/>
    </location>
</feature>
<accession>A0A251UBL8</accession>
<dbReference type="PANTHER" id="PTHR47973">
    <property type="entry name" value="CYSTEINE-RICH RECEPTOR-LIKE PROTEIN KINASE 3"/>
    <property type="match status" value="1"/>
</dbReference>
<gene>
    <name evidence="16" type="primary">CRK16</name>
    <name evidence="16" type="ORF">HannXRQ_Chr07g0193301</name>
    <name evidence="15" type="ORF">HanXRQr2_Chr07g0297561</name>
</gene>
<feature type="signal peptide" evidence="12">
    <location>
        <begin position="1"/>
        <end position="29"/>
    </location>
</feature>
<dbReference type="InterPro" id="IPR038408">
    <property type="entry name" value="GNK2_sf"/>
</dbReference>
<dbReference type="Pfam" id="PF00069">
    <property type="entry name" value="Pkinase"/>
    <property type="match status" value="1"/>
</dbReference>
<reference evidence="15 17" key="1">
    <citation type="journal article" date="2017" name="Nature">
        <title>The sunflower genome provides insights into oil metabolism, flowering and Asterid evolution.</title>
        <authorList>
            <person name="Badouin H."/>
            <person name="Gouzy J."/>
            <person name="Grassa C.J."/>
            <person name="Murat F."/>
            <person name="Staton S.E."/>
            <person name="Cottret L."/>
            <person name="Lelandais-Briere C."/>
            <person name="Owens G.L."/>
            <person name="Carrere S."/>
            <person name="Mayjonade B."/>
            <person name="Legrand L."/>
            <person name="Gill N."/>
            <person name="Kane N.C."/>
            <person name="Bowers J.E."/>
            <person name="Hubner S."/>
            <person name="Bellec A."/>
            <person name="Berard A."/>
            <person name="Berges H."/>
            <person name="Blanchet N."/>
            <person name="Boniface M.C."/>
            <person name="Brunel D."/>
            <person name="Catrice O."/>
            <person name="Chaidir N."/>
            <person name="Claudel C."/>
            <person name="Donnadieu C."/>
            <person name="Faraut T."/>
            <person name="Fievet G."/>
            <person name="Helmstetter N."/>
            <person name="King M."/>
            <person name="Knapp S.J."/>
            <person name="Lai Z."/>
            <person name="Le Paslier M.C."/>
            <person name="Lippi Y."/>
            <person name="Lorenzon L."/>
            <person name="Mandel J.R."/>
            <person name="Marage G."/>
            <person name="Marchand G."/>
            <person name="Marquand E."/>
            <person name="Bret-Mestries E."/>
            <person name="Morien E."/>
            <person name="Nambeesan S."/>
            <person name="Nguyen T."/>
            <person name="Pegot-Espagnet P."/>
            <person name="Pouilly N."/>
            <person name="Raftis F."/>
            <person name="Sallet E."/>
            <person name="Schiex T."/>
            <person name="Thomas J."/>
            <person name="Vandecasteele C."/>
            <person name="Vares D."/>
            <person name="Vear F."/>
            <person name="Vautrin S."/>
            <person name="Crespi M."/>
            <person name="Mangin B."/>
            <person name="Burke J.M."/>
            <person name="Salse J."/>
            <person name="Munos S."/>
            <person name="Vincourt P."/>
            <person name="Rieseberg L.H."/>
            <person name="Langlade N.B."/>
        </authorList>
    </citation>
    <scope>NUCLEOTIDE SEQUENCE [LARGE SCALE GENOMIC DNA]</scope>
    <source>
        <strain evidence="17">cv. SF193</strain>
        <tissue evidence="15">Leaves</tissue>
    </source>
</reference>
<feature type="transmembrane region" description="Helical" evidence="11">
    <location>
        <begin position="271"/>
        <end position="293"/>
    </location>
</feature>
<dbReference type="InterPro" id="IPR017441">
    <property type="entry name" value="Protein_kinase_ATP_BS"/>
</dbReference>
<dbReference type="Pfam" id="PF01657">
    <property type="entry name" value="Stress-antifung"/>
    <property type="match status" value="2"/>
</dbReference>
<dbReference type="InterPro" id="IPR002902">
    <property type="entry name" value="GNK2"/>
</dbReference>
<reference evidence="16" key="2">
    <citation type="submission" date="2017-02" db="EMBL/GenBank/DDBJ databases">
        <title>Sunflower complete genome.</title>
        <authorList>
            <person name="Langlade N."/>
            <person name="Munos S."/>
        </authorList>
    </citation>
    <scope>NUCLEOTIDE SEQUENCE [LARGE SCALE GENOMIC DNA]</scope>
    <source>
        <tissue evidence="16">Leaves</tissue>
    </source>
</reference>